<dbReference type="OrthoDB" id="2061990at2"/>
<dbReference type="InterPro" id="IPR016181">
    <property type="entry name" value="Acyl_CoA_acyltransferase"/>
</dbReference>
<organism evidence="2 3">
    <name type="scientific">Sanguibacter keddieii (strain ATCC 51767 / DSM 10542 / NCFB 3025 / ST-74)</name>
    <dbReference type="NCBI Taxonomy" id="446469"/>
    <lineage>
        <taxon>Bacteria</taxon>
        <taxon>Bacillati</taxon>
        <taxon>Actinomycetota</taxon>
        <taxon>Actinomycetes</taxon>
        <taxon>Micrococcales</taxon>
        <taxon>Sanguibacteraceae</taxon>
        <taxon>Sanguibacter</taxon>
    </lineage>
</organism>
<dbReference type="CDD" id="cd04301">
    <property type="entry name" value="NAT_SF"/>
    <property type="match status" value="1"/>
</dbReference>
<name>D1BH19_SANKS</name>
<dbReference type="Pfam" id="PF13302">
    <property type="entry name" value="Acetyltransf_3"/>
    <property type="match status" value="1"/>
</dbReference>
<dbReference type="GO" id="GO:0016747">
    <property type="term" value="F:acyltransferase activity, transferring groups other than amino-acyl groups"/>
    <property type="evidence" value="ECO:0007669"/>
    <property type="project" value="InterPro"/>
</dbReference>
<dbReference type="Gene3D" id="3.40.630.30">
    <property type="match status" value="1"/>
</dbReference>
<accession>D1BH19</accession>
<dbReference type="RefSeq" id="WP_012866808.1">
    <property type="nucleotide sequence ID" value="NC_013521.1"/>
</dbReference>
<dbReference type="eggNOG" id="COG1670">
    <property type="taxonomic scope" value="Bacteria"/>
</dbReference>
<keyword evidence="2" id="KW-0687">Ribonucleoprotein</keyword>
<dbReference type="KEGG" id="ske:Sked_18120"/>
<evidence type="ECO:0000313" key="3">
    <source>
        <dbReference type="Proteomes" id="UP000000322"/>
    </source>
</evidence>
<dbReference type="Proteomes" id="UP000000322">
    <property type="component" value="Chromosome"/>
</dbReference>
<dbReference type="InterPro" id="IPR000182">
    <property type="entry name" value="GNAT_dom"/>
</dbReference>
<evidence type="ECO:0000259" key="1">
    <source>
        <dbReference type="PROSITE" id="PS51186"/>
    </source>
</evidence>
<dbReference type="InterPro" id="IPR051531">
    <property type="entry name" value="N-acetyltransferase"/>
</dbReference>
<feature type="domain" description="N-acetyltransferase" evidence="1">
    <location>
        <begin position="38"/>
        <end position="194"/>
    </location>
</feature>
<dbReference type="GO" id="GO:0005840">
    <property type="term" value="C:ribosome"/>
    <property type="evidence" value="ECO:0007669"/>
    <property type="project" value="UniProtKB-KW"/>
</dbReference>
<sequence length="194" mass="20843">MPDDSTHSTTDHEPHRAAVWTADVPGAVGTRIVRVPVPALGALAEGDLAAGQRLLGDDPRLTPFVVGPRSRSVWDRRSRQVAQHPADAAWVTRLLVAPSGEVVGRAGFHGAPQDGTVEVGYEVAPEAQRRGHARAALRILLDVARREQGVRTVRATIRPDNVASRSLAEAHGLVVTGEQWDEEDGLETIFEIAV</sequence>
<dbReference type="PANTHER" id="PTHR43792">
    <property type="entry name" value="GNAT FAMILY, PUTATIVE (AFU_ORTHOLOGUE AFUA_3G00765)-RELATED-RELATED"/>
    <property type="match status" value="1"/>
</dbReference>
<keyword evidence="2" id="KW-0689">Ribosomal protein</keyword>
<dbReference type="PANTHER" id="PTHR43792:SF13">
    <property type="entry name" value="ACETYLTRANSFERASE"/>
    <property type="match status" value="1"/>
</dbReference>
<reference evidence="2 3" key="1">
    <citation type="journal article" date="2009" name="Stand. Genomic Sci.">
        <title>Complete genome sequence of Sanguibacter keddieii type strain (ST-74).</title>
        <authorList>
            <person name="Ivanova N."/>
            <person name="Sikorski J."/>
            <person name="Sims D."/>
            <person name="Brettin T."/>
            <person name="Detter J.C."/>
            <person name="Han C."/>
            <person name="Lapidus A."/>
            <person name="Copeland A."/>
            <person name="Glavina Del Rio T."/>
            <person name="Nolan M."/>
            <person name="Chen F."/>
            <person name="Lucas S."/>
            <person name="Tice H."/>
            <person name="Cheng J.F."/>
            <person name="Bruce D."/>
            <person name="Goodwin L."/>
            <person name="Pitluck S."/>
            <person name="Pati A."/>
            <person name="Mavromatis K."/>
            <person name="Chen A."/>
            <person name="Palaniappan K."/>
            <person name="D'haeseleer P."/>
            <person name="Chain P."/>
            <person name="Bristow J."/>
            <person name="Eisen J.A."/>
            <person name="Markowitz V."/>
            <person name="Hugenholtz P."/>
            <person name="Goker M."/>
            <person name="Pukall R."/>
            <person name="Klenk H.P."/>
            <person name="Kyrpides N.C."/>
        </authorList>
    </citation>
    <scope>NUCLEOTIDE SEQUENCE [LARGE SCALE GENOMIC DNA]</scope>
    <source>
        <strain evidence="3">ATCC 51767 / DSM 10542 / NCFB 3025 / ST-74</strain>
    </source>
</reference>
<dbReference type="AlphaFoldDB" id="D1BH19"/>
<proteinExistence type="predicted"/>
<dbReference type="SUPFAM" id="SSF55729">
    <property type="entry name" value="Acyl-CoA N-acyltransferases (Nat)"/>
    <property type="match status" value="1"/>
</dbReference>
<dbReference type="PROSITE" id="PS51186">
    <property type="entry name" value="GNAT"/>
    <property type="match status" value="1"/>
</dbReference>
<protein>
    <submittedName>
        <fullName evidence="2">Acetyltransferase, ribosomal protein N-acetylase</fullName>
    </submittedName>
</protein>
<keyword evidence="3" id="KW-1185">Reference proteome</keyword>
<dbReference type="EMBL" id="CP001819">
    <property type="protein sequence ID" value="ACZ21739.1"/>
    <property type="molecule type" value="Genomic_DNA"/>
</dbReference>
<dbReference type="STRING" id="446469.Sked_18120"/>
<gene>
    <name evidence="2" type="ordered locus">Sked_18120</name>
</gene>
<evidence type="ECO:0000313" key="2">
    <source>
        <dbReference type="EMBL" id="ACZ21739.1"/>
    </source>
</evidence>
<dbReference type="HOGENOM" id="CLU_013985_28_3_11"/>